<dbReference type="PANTHER" id="PTHR32322">
    <property type="entry name" value="INNER MEMBRANE TRANSPORTER"/>
    <property type="match status" value="1"/>
</dbReference>
<feature type="transmembrane region" description="Helical" evidence="6">
    <location>
        <begin position="80"/>
        <end position="98"/>
    </location>
</feature>
<evidence type="ECO:0000313" key="8">
    <source>
        <dbReference type="EMBL" id="MDR7093102.1"/>
    </source>
</evidence>
<feature type="transmembrane region" description="Helical" evidence="6">
    <location>
        <begin position="195"/>
        <end position="216"/>
    </location>
</feature>
<feature type="transmembrane region" description="Helical" evidence="6">
    <location>
        <begin position="164"/>
        <end position="183"/>
    </location>
</feature>
<dbReference type="RefSeq" id="WP_204731864.1">
    <property type="nucleotide sequence ID" value="NZ_JAVDWE010000001.1"/>
</dbReference>
<feature type="transmembrane region" description="Helical" evidence="6">
    <location>
        <begin position="51"/>
        <end position="68"/>
    </location>
</feature>
<evidence type="ECO:0000256" key="1">
    <source>
        <dbReference type="ARBA" id="ARBA00004141"/>
    </source>
</evidence>
<gene>
    <name evidence="8" type="ORF">J2X09_000825</name>
</gene>
<protein>
    <submittedName>
        <fullName evidence="8">Drug/metabolite transporter (DMT)-like permease</fullName>
    </submittedName>
</protein>
<feature type="domain" description="EamA" evidence="7">
    <location>
        <begin position="17"/>
        <end position="152"/>
    </location>
</feature>
<evidence type="ECO:0000256" key="6">
    <source>
        <dbReference type="SAM" id="Phobius"/>
    </source>
</evidence>
<feature type="transmembrane region" description="Helical" evidence="6">
    <location>
        <begin position="261"/>
        <end position="277"/>
    </location>
</feature>
<dbReference type="InterPro" id="IPR000620">
    <property type="entry name" value="EamA_dom"/>
</dbReference>
<reference evidence="8 9" key="1">
    <citation type="submission" date="2023-07" db="EMBL/GenBank/DDBJ databases">
        <title>Sorghum-associated microbial communities from plants grown in Nebraska, USA.</title>
        <authorList>
            <person name="Schachtman D."/>
        </authorList>
    </citation>
    <scope>NUCLEOTIDE SEQUENCE [LARGE SCALE GENOMIC DNA]</scope>
    <source>
        <strain evidence="8 9">BE240</strain>
    </source>
</reference>
<dbReference type="EMBL" id="JAVDWE010000001">
    <property type="protein sequence ID" value="MDR7093102.1"/>
    <property type="molecule type" value="Genomic_DNA"/>
</dbReference>
<evidence type="ECO:0000259" key="7">
    <source>
        <dbReference type="Pfam" id="PF00892"/>
    </source>
</evidence>
<keyword evidence="4 6" id="KW-1133">Transmembrane helix</keyword>
<feature type="transmembrane region" description="Helical" evidence="6">
    <location>
        <begin position="228"/>
        <end position="249"/>
    </location>
</feature>
<keyword evidence="5 6" id="KW-0472">Membrane</keyword>
<evidence type="ECO:0000313" key="9">
    <source>
        <dbReference type="Proteomes" id="UP001265550"/>
    </source>
</evidence>
<dbReference type="InterPro" id="IPR037185">
    <property type="entry name" value="EmrE-like"/>
</dbReference>
<dbReference type="PANTHER" id="PTHR32322:SF2">
    <property type="entry name" value="EAMA DOMAIN-CONTAINING PROTEIN"/>
    <property type="match status" value="1"/>
</dbReference>
<dbReference type="Proteomes" id="UP001265550">
    <property type="component" value="Unassembled WGS sequence"/>
</dbReference>
<dbReference type="SUPFAM" id="SSF103481">
    <property type="entry name" value="Multidrug resistance efflux transporter EmrE"/>
    <property type="match status" value="2"/>
</dbReference>
<evidence type="ECO:0000256" key="3">
    <source>
        <dbReference type="ARBA" id="ARBA00022692"/>
    </source>
</evidence>
<dbReference type="InterPro" id="IPR050638">
    <property type="entry name" value="AA-Vitamin_Transporters"/>
</dbReference>
<evidence type="ECO:0000256" key="2">
    <source>
        <dbReference type="ARBA" id="ARBA00007362"/>
    </source>
</evidence>
<name>A0ABU1V6L7_9BURK</name>
<keyword evidence="9" id="KW-1185">Reference proteome</keyword>
<dbReference type="Pfam" id="PF00892">
    <property type="entry name" value="EamA"/>
    <property type="match status" value="2"/>
</dbReference>
<organism evidence="8 9">
    <name type="scientific">Hydrogenophaga laconesensis</name>
    <dbReference type="NCBI Taxonomy" id="1805971"/>
    <lineage>
        <taxon>Bacteria</taxon>
        <taxon>Pseudomonadati</taxon>
        <taxon>Pseudomonadota</taxon>
        <taxon>Betaproteobacteria</taxon>
        <taxon>Burkholderiales</taxon>
        <taxon>Comamonadaceae</taxon>
        <taxon>Hydrogenophaga</taxon>
    </lineage>
</organism>
<proteinExistence type="inferred from homology"/>
<comment type="similarity">
    <text evidence="2">Belongs to the EamA transporter family.</text>
</comment>
<sequence>MASKQQTPTRSGKSAWLALVVALLLMLLWGSNYSVQKAVMAQIGPGAMVFARYLVTPACAIALLLWQHGLRWPSLERRDWLALMGLAALGHVAHVNVMTQAMHLSTAFSSALISALGPMFTLLLVRVLHGQRFTHVQVGGVVLAMVGVLVFLSDKFALMRTQGLGDLLLLLAAVLFSAHTVAATRLFSRHGVTLIMAYTTLLAMVPMLLINAPQALQVPWSSLPAVTWWALLWSLAVASFAGWLAWGWLNDHLGVARTAPLLYLLPPVAGLVSWMALGETFSALKIAGAVMAGVGVAATQFSDSPAGDPHRRNP</sequence>
<evidence type="ECO:0000256" key="4">
    <source>
        <dbReference type="ARBA" id="ARBA00022989"/>
    </source>
</evidence>
<evidence type="ECO:0000256" key="5">
    <source>
        <dbReference type="ARBA" id="ARBA00023136"/>
    </source>
</evidence>
<feature type="domain" description="EamA" evidence="7">
    <location>
        <begin position="164"/>
        <end position="297"/>
    </location>
</feature>
<accession>A0ABU1V6L7</accession>
<feature type="transmembrane region" description="Helical" evidence="6">
    <location>
        <begin position="132"/>
        <end position="152"/>
    </location>
</feature>
<keyword evidence="3 6" id="KW-0812">Transmembrane</keyword>
<comment type="subcellular location">
    <subcellularLocation>
        <location evidence="1">Membrane</location>
        <topology evidence="1">Multi-pass membrane protein</topology>
    </subcellularLocation>
</comment>
<feature type="transmembrane region" description="Helical" evidence="6">
    <location>
        <begin position="104"/>
        <end position="125"/>
    </location>
</feature>
<comment type="caution">
    <text evidence="8">The sequence shown here is derived from an EMBL/GenBank/DDBJ whole genome shotgun (WGS) entry which is preliminary data.</text>
</comment>